<evidence type="ECO:0000313" key="2">
    <source>
        <dbReference type="EMBL" id="MST50370.1"/>
    </source>
</evidence>
<feature type="domain" description="IrrE N-terminal-like" evidence="1">
    <location>
        <begin position="2"/>
        <end position="56"/>
    </location>
</feature>
<evidence type="ECO:0000259" key="1">
    <source>
        <dbReference type="Pfam" id="PF06114"/>
    </source>
</evidence>
<name>A0A7K0K5M2_9ACTO</name>
<sequence length="125" mass="14622">MVFLKGSDSRERLTFTLAHELGHIILNHSCSNESYVREEQEANFFASYLLMPDIIARILFSPVSPQDVMGFCGVTASCAWEMCRRINRVYKGKYEIKDYEFRIIEAFFIQENLKAKNRLDLREIS</sequence>
<dbReference type="AlphaFoldDB" id="A0A7K0K5M2"/>
<reference evidence="2 3" key="1">
    <citation type="submission" date="2019-08" db="EMBL/GenBank/DDBJ databases">
        <title>In-depth cultivation of the pig gut microbiome towards novel bacterial diversity and tailored functional studies.</title>
        <authorList>
            <person name="Wylensek D."/>
            <person name="Hitch T.C.A."/>
            <person name="Clavel T."/>
        </authorList>
    </citation>
    <scope>NUCLEOTIDE SEQUENCE [LARGE SCALE GENOMIC DNA]</scope>
    <source>
        <strain evidence="2 3">RF-GAM-744-WT-7</strain>
    </source>
</reference>
<evidence type="ECO:0000313" key="3">
    <source>
        <dbReference type="Proteomes" id="UP000442535"/>
    </source>
</evidence>
<proteinExistence type="predicted"/>
<gene>
    <name evidence="2" type="ORF">FYJ63_09050</name>
</gene>
<dbReference type="Pfam" id="PF06114">
    <property type="entry name" value="Peptidase_M78"/>
    <property type="match status" value="1"/>
</dbReference>
<accession>A0A7K0K5M2</accession>
<comment type="caution">
    <text evidence="2">The sequence shown here is derived from an EMBL/GenBank/DDBJ whole genome shotgun (WGS) entry which is preliminary data.</text>
</comment>
<keyword evidence="3" id="KW-1185">Reference proteome</keyword>
<dbReference type="InterPro" id="IPR010359">
    <property type="entry name" value="IrrE_HExxH"/>
</dbReference>
<dbReference type="InterPro" id="IPR052345">
    <property type="entry name" value="Rad_response_metalloprotease"/>
</dbReference>
<dbReference type="Proteomes" id="UP000442535">
    <property type="component" value="Unassembled WGS sequence"/>
</dbReference>
<dbReference type="PANTHER" id="PTHR43236:SF1">
    <property type="entry name" value="BLL7220 PROTEIN"/>
    <property type="match status" value="1"/>
</dbReference>
<dbReference type="Gene3D" id="1.10.10.2910">
    <property type="match status" value="1"/>
</dbReference>
<organism evidence="2 3">
    <name type="scientific">Mobiluncus porci</name>
    <dbReference type="NCBI Taxonomy" id="2652278"/>
    <lineage>
        <taxon>Bacteria</taxon>
        <taxon>Bacillati</taxon>
        <taxon>Actinomycetota</taxon>
        <taxon>Actinomycetes</taxon>
        <taxon>Actinomycetales</taxon>
        <taxon>Actinomycetaceae</taxon>
        <taxon>Mobiluncus</taxon>
    </lineage>
</organism>
<dbReference type="PANTHER" id="PTHR43236">
    <property type="entry name" value="ANTITOXIN HIGA1"/>
    <property type="match status" value="1"/>
</dbReference>
<protein>
    <submittedName>
        <fullName evidence="2">ImmA/IrrE family metallo-endopeptidase</fullName>
    </submittedName>
</protein>
<dbReference type="EMBL" id="VUMY01000017">
    <property type="protein sequence ID" value="MST50370.1"/>
    <property type="molecule type" value="Genomic_DNA"/>
</dbReference>